<dbReference type="Pfam" id="PF00563">
    <property type="entry name" value="EAL"/>
    <property type="match status" value="1"/>
</dbReference>
<dbReference type="NCBIfam" id="TIGR00254">
    <property type="entry name" value="GGDEF"/>
    <property type="match status" value="1"/>
</dbReference>
<dbReference type="InterPro" id="IPR013702">
    <property type="entry name" value="FIST_domain_N"/>
</dbReference>
<dbReference type="Pfam" id="PF00989">
    <property type="entry name" value="PAS"/>
    <property type="match status" value="1"/>
</dbReference>
<dbReference type="PROSITE" id="PS50887">
    <property type="entry name" value="GGDEF"/>
    <property type="match status" value="1"/>
</dbReference>
<dbReference type="InterPro" id="IPR013767">
    <property type="entry name" value="PAS_fold"/>
</dbReference>
<dbReference type="InterPro" id="IPR000160">
    <property type="entry name" value="GGDEF_dom"/>
</dbReference>
<feature type="domain" description="PAS" evidence="1">
    <location>
        <begin position="441"/>
        <end position="511"/>
    </location>
</feature>
<dbReference type="SUPFAM" id="SSF55073">
    <property type="entry name" value="Nucleotide cyclase"/>
    <property type="match status" value="1"/>
</dbReference>
<dbReference type="InterPro" id="IPR000014">
    <property type="entry name" value="PAS"/>
</dbReference>
<dbReference type="InterPro" id="IPR019494">
    <property type="entry name" value="FIST_C"/>
</dbReference>
<feature type="domain" description="GGDEF" evidence="3">
    <location>
        <begin position="596"/>
        <end position="729"/>
    </location>
</feature>
<dbReference type="InterPro" id="IPR001633">
    <property type="entry name" value="EAL_dom"/>
</dbReference>
<dbReference type="Gene3D" id="3.30.70.270">
    <property type="match status" value="1"/>
</dbReference>
<dbReference type="SMART" id="SM00267">
    <property type="entry name" value="GGDEF"/>
    <property type="match status" value="1"/>
</dbReference>
<evidence type="ECO:0000313" key="5">
    <source>
        <dbReference type="Proteomes" id="UP000255326"/>
    </source>
</evidence>
<dbReference type="CDD" id="cd01949">
    <property type="entry name" value="GGDEF"/>
    <property type="match status" value="1"/>
</dbReference>
<dbReference type="EMBL" id="QQAY01000001">
    <property type="protein sequence ID" value="RDI47809.1"/>
    <property type="molecule type" value="Genomic_DNA"/>
</dbReference>
<dbReference type="SMART" id="SM00897">
    <property type="entry name" value="FIST"/>
    <property type="match status" value="1"/>
</dbReference>
<dbReference type="PANTHER" id="PTHR44757:SF2">
    <property type="entry name" value="BIOFILM ARCHITECTURE MAINTENANCE PROTEIN MBAA"/>
    <property type="match status" value="1"/>
</dbReference>
<sequence>MALFFVIMIFNDWGIWYFLYIICKRGEKMAKTYNYRYESVEGLLDYIASHNLDKVNSILVQVFLGQGGKDQAEKIRTAVVDALPKAALIGCSTTYAISHHEIINKDVPIISFTTFENTNLSTRLFNLETRMDEQAIIEKISKELITEDTKAIIFLISHLELSFSYILEKVHELYPGIAFSGGVAADIPNCRDTIVMNEYAAEERGMAVAALSGKDLIVNSSVNEQWEDIGRPFIVTKASGKTIYEIDHKKPTSIIRRYLGEDFVARLPQSAIQIPFRKGDEALFIYNVLDHGAIQMSHEIEQGEEINFAYANIEKLMEESIKELKRLNKKPVESIFLYNCIGRKNTLSKYISEELEMMSRISPVCGFFSNGEIGKKADEPPRLFAHALTYLAISESPLSIHKDLRFKYDISSEVKNLSALTHLINATSEDINQLRVNIERSESYYRSLFDNNNDFVYSTDLNGIFTSVNASFLKTFGQEEEMVIGKSALKWVEPENHALVRRHFHKAVQGKEQYYELLVNTQNAEKVHFQIKNIPITINGKCVGIYGIGKNMTEQKKIQQEISRLSNYDYDTGLPNRSKFNEVLEEMLHRAKKKKRRLAVIFVDIDRFKIINDTLGHFAGDLMLKELAARLQGALPNGAYLGRFGSDKFTILLTKDIDDEAVVDTGRKLLDKVQEPFSFKDKEFFVTASMGIAVYPQDGLETEQLMQNADTALNQVKLHGGNNLLFFSNDMNEDALRRVELESQLRRALDNGEFFLVYQPILDIRNKKVTGLEALIRWEHPQRGLVSPADFIPLAEEMGIIIPIGSWVLETASLQLKELERQGYHDLSMSINVSAQQFQDPSFIYEIKETIEKTAISPERIHLELTEGVMIDQSDSTMERLKTLGEIGVNISIDDFGTGYSSLSYIKHLPFHILKIDRSFIMNLSESSPDFAIVKAIMTMGEGLRLQVIAEGVETLDQLLLLESMNCDFAQGYYIAKPMKASELYQWLPLNREMKARAK</sequence>
<dbReference type="InterPro" id="IPR043128">
    <property type="entry name" value="Rev_trsase/Diguanyl_cyclase"/>
</dbReference>
<name>A0A370GWC1_9BACI</name>
<dbReference type="Pfam" id="PF00990">
    <property type="entry name" value="GGDEF"/>
    <property type="match status" value="1"/>
</dbReference>
<dbReference type="SMART" id="SM01204">
    <property type="entry name" value="FIST_C"/>
    <property type="match status" value="1"/>
</dbReference>
<feature type="domain" description="EAL" evidence="2">
    <location>
        <begin position="738"/>
        <end position="992"/>
    </location>
</feature>
<dbReference type="PROSITE" id="PS50112">
    <property type="entry name" value="PAS"/>
    <property type="match status" value="1"/>
</dbReference>
<dbReference type="CDD" id="cd00130">
    <property type="entry name" value="PAS"/>
    <property type="match status" value="1"/>
</dbReference>
<dbReference type="PROSITE" id="PS50883">
    <property type="entry name" value="EAL"/>
    <property type="match status" value="1"/>
</dbReference>
<comment type="caution">
    <text evidence="4">The sequence shown here is derived from an EMBL/GenBank/DDBJ whole genome shotgun (WGS) entry which is preliminary data.</text>
</comment>
<evidence type="ECO:0000259" key="3">
    <source>
        <dbReference type="PROSITE" id="PS50887"/>
    </source>
</evidence>
<dbReference type="Gene3D" id="3.30.450.20">
    <property type="entry name" value="PAS domain"/>
    <property type="match status" value="1"/>
</dbReference>
<dbReference type="FunFam" id="3.20.20.450:FF:000001">
    <property type="entry name" value="Cyclic di-GMP phosphodiesterase yahA"/>
    <property type="match status" value="1"/>
</dbReference>
<dbReference type="NCBIfam" id="TIGR00229">
    <property type="entry name" value="sensory_box"/>
    <property type="match status" value="1"/>
</dbReference>
<keyword evidence="5" id="KW-1185">Reference proteome</keyword>
<accession>A0A370GWC1</accession>
<dbReference type="CDD" id="cd01948">
    <property type="entry name" value="EAL"/>
    <property type="match status" value="1"/>
</dbReference>
<dbReference type="InterPro" id="IPR052155">
    <property type="entry name" value="Biofilm_reg_signaling"/>
</dbReference>
<dbReference type="SUPFAM" id="SSF141868">
    <property type="entry name" value="EAL domain-like"/>
    <property type="match status" value="1"/>
</dbReference>
<dbReference type="SMART" id="SM00052">
    <property type="entry name" value="EAL"/>
    <property type="match status" value="1"/>
</dbReference>
<dbReference type="Proteomes" id="UP000255326">
    <property type="component" value="Unassembled WGS sequence"/>
</dbReference>
<dbReference type="Gene3D" id="3.20.20.450">
    <property type="entry name" value="EAL domain"/>
    <property type="match status" value="1"/>
</dbReference>
<dbReference type="InterPro" id="IPR035965">
    <property type="entry name" value="PAS-like_dom_sf"/>
</dbReference>
<evidence type="ECO:0000259" key="1">
    <source>
        <dbReference type="PROSITE" id="PS50112"/>
    </source>
</evidence>
<dbReference type="GO" id="GO:0006355">
    <property type="term" value="P:regulation of DNA-templated transcription"/>
    <property type="evidence" value="ECO:0007669"/>
    <property type="project" value="InterPro"/>
</dbReference>
<dbReference type="PANTHER" id="PTHR44757">
    <property type="entry name" value="DIGUANYLATE CYCLASE DGCP"/>
    <property type="match status" value="1"/>
</dbReference>
<organism evidence="4 5">
    <name type="scientific">Falsibacillus pallidus</name>
    <dbReference type="NCBI Taxonomy" id="493781"/>
    <lineage>
        <taxon>Bacteria</taxon>
        <taxon>Bacillati</taxon>
        <taxon>Bacillota</taxon>
        <taxon>Bacilli</taxon>
        <taxon>Bacillales</taxon>
        <taxon>Bacillaceae</taxon>
        <taxon>Falsibacillus</taxon>
    </lineage>
</organism>
<proteinExistence type="predicted"/>
<evidence type="ECO:0000313" key="4">
    <source>
        <dbReference type="EMBL" id="RDI47809.1"/>
    </source>
</evidence>
<dbReference type="InterPro" id="IPR029787">
    <property type="entry name" value="Nucleotide_cyclase"/>
</dbReference>
<dbReference type="Pfam" id="PF08495">
    <property type="entry name" value="FIST"/>
    <property type="match status" value="1"/>
</dbReference>
<evidence type="ECO:0000259" key="2">
    <source>
        <dbReference type="PROSITE" id="PS50883"/>
    </source>
</evidence>
<dbReference type="SUPFAM" id="SSF55785">
    <property type="entry name" value="PYP-like sensor domain (PAS domain)"/>
    <property type="match status" value="1"/>
</dbReference>
<dbReference type="SMART" id="SM00091">
    <property type="entry name" value="PAS"/>
    <property type="match status" value="1"/>
</dbReference>
<dbReference type="InterPro" id="IPR035919">
    <property type="entry name" value="EAL_sf"/>
</dbReference>
<dbReference type="AlphaFoldDB" id="A0A370GWC1"/>
<reference evidence="4 5" key="1">
    <citation type="submission" date="2018-07" db="EMBL/GenBank/DDBJ databases">
        <title>Genomic Encyclopedia of Type Strains, Phase IV (KMG-IV): sequencing the most valuable type-strain genomes for metagenomic binning, comparative biology and taxonomic classification.</title>
        <authorList>
            <person name="Goeker M."/>
        </authorList>
    </citation>
    <scope>NUCLEOTIDE SEQUENCE [LARGE SCALE GENOMIC DNA]</scope>
    <source>
        <strain evidence="4 5">DSM 25281</strain>
    </source>
</reference>
<gene>
    <name evidence="4" type="ORF">DFR59_101474</name>
</gene>
<protein>
    <submittedName>
        <fullName evidence="4">Diguanylate cyclase/phosphodiesterase with PAS/PAC sensor(S)</fullName>
    </submittedName>
</protein>
<dbReference type="Pfam" id="PF10442">
    <property type="entry name" value="FIST_C"/>
    <property type="match status" value="1"/>
</dbReference>